<dbReference type="PROSITE" id="PS50835">
    <property type="entry name" value="IG_LIKE"/>
    <property type="match status" value="1"/>
</dbReference>
<dbReference type="Pfam" id="PF07686">
    <property type="entry name" value="V-set"/>
    <property type="match status" value="1"/>
</dbReference>
<dbReference type="AlphaFoldDB" id="A0A2A4J4R1"/>
<organism evidence="4">
    <name type="scientific">Heliothis virescens</name>
    <name type="common">Tobacco budworm moth</name>
    <dbReference type="NCBI Taxonomy" id="7102"/>
    <lineage>
        <taxon>Eukaryota</taxon>
        <taxon>Metazoa</taxon>
        <taxon>Ecdysozoa</taxon>
        <taxon>Arthropoda</taxon>
        <taxon>Hexapoda</taxon>
        <taxon>Insecta</taxon>
        <taxon>Pterygota</taxon>
        <taxon>Neoptera</taxon>
        <taxon>Endopterygota</taxon>
        <taxon>Lepidoptera</taxon>
        <taxon>Glossata</taxon>
        <taxon>Ditrysia</taxon>
        <taxon>Noctuoidea</taxon>
        <taxon>Noctuidae</taxon>
        <taxon>Heliothinae</taxon>
        <taxon>Heliothis</taxon>
    </lineage>
</organism>
<evidence type="ECO:0000259" key="3">
    <source>
        <dbReference type="PROSITE" id="PS50835"/>
    </source>
</evidence>
<name>A0A2A4J4R1_HELVI</name>
<accession>A0A2A4J4R1</accession>
<dbReference type="EMBL" id="NWSH01003090">
    <property type="protein sequence ID" value="PCG66971.1"/>
    <property type="molecule type" value="Genomic_DNA"/>
</dbReference>
<protein>
    <recommendedName>
        <fullName evidence="3">Ig-like domain-containing protein</fullName>
    </recommendedName>
</protein>
<feature type="domain" description="Ig-like" evidence="3">
    <location>
        <begin position="34"/>
        <end position="132"/>
    </location>
</feature>
<dbReference type="PANTHER" id="PTHR21261">
    <property type="entry name" value="BEAT PROTEIN"/>
    <property type="match status" value="1"/>
</dbReference>
<sequence length="296" mass="33034">MSARAACSLLLCLVAGSLQLSIKEFVVPKAVEVGKDAELRCQYQLGENETEVALYVKWWWTPQSGSSYDRKQIYQRIAGQDAEAIHHDNTSTIEIRNDDSIVLLDVNPVDSGTYECEVSNIEEIRNHETLVVFSMGTGPEINYTFIEADNEEEEEDTLLIECKAENIAPSPDMAIIFQGEKIDIVKNVEDIDQDGYYDIYGNATVSVKDVDEGEIHCEVFYTTLDHPPYVDVETYIRPGRDAPPTAQPAQDAIEPEPTHESLQNSSGDAGRVQSKWTLLMFAGVATYLQATQTSRL</sequence>
<feature type="compositionally biased region" description="Low complexity" evidence="1">
    <location>
        <begin position="242"/>
        <end position="252"/>
    </location>
</feature>
<dbReference type="InterPro" id="IPR013106">
    <property type="entry name" value="Ig_V-set"/>
</dbReference>
<dbReference type="InterPro" id="IPR013783">
    <property type="entry name" value="Ig-like_fold"/>
</dbReference>
<reference evidence="4" key="1">
    <citation type="submission" date="2017-09" db="EMBL/GenBank/DDBJ databases">
        <title>Contemporary evolution of a Lepidopteran species, Heliothis virescens, in response to modern agricultural practices.</title>
        <authorList>
            <person name="Fritz M.L."/>
            <person name="Deyonke A.M."/>
            <person name="Papanicolaou A."/>
            <person name="Micinski S."/>
            <person name="Westbrook J."/>
            <person name="Gould F."/>
        </authorList>
    </citation>
    <scope>NUCLEOTIDE SEQUENCE [LARGE SCALE GENOMIC DNA]</scope>
    <source>
        <strain evidence="4">HvINT-</strain>
        <tissue evidence="4">Whole body</tissue>
    </source>
</reference>
<gene>
    <name evidence="4" type="ORF">B5V51_7018</name>
</gene>
<feature type="chain" id="PRO_5012991854" description="Ig-like domain-containing protein" evidence="2">
    <location>
        <begin position="20"/>
        <end position="296"/>
    </location>
</feature>
<dbReference type="Gene3D" id="2.60.40.10">
    <property type="entry name" value="Immunoglobulins"/>
    <property type="match status" value="1"/>
</dbReference>
<feature type="region of interest" description="Disordered" evidence="1">
    <location>
        <begin position="238"/>
        <end position="268"/>
    </location>
</feature>
<evidence type="ECO:0000256" key="1">
    <source>
        <dbReference type="SAM" id="MobiDB-lite"/>
    </source>
</evidence>
<dbReference type="InterPro" id="IPR036179">
    <property type="entry name" value="Ig-like_dom_sf"/>
</dbReference>
<evidence type="ECO:0000313" key="4">
    <source>
        <dbReference type="EMBL" id="PCG66971.1"/>
    </source>
</evidence>
<keyword evidence="2" id="KW-0732">Signal</keyword>
<dbReference type="InterPro" id="IPR003599">
    <property type="entry name" value="Ig_sub"/>
</dbReference>
<comment type="caution">
    <text evidence="4">The sequence shown here is derived from an EMBL/GenBank/DDBJ whole genome shotgun (WGS) entry which is preliminary data.</text>
</comment>
<feature type="signal peptide" evidence="2">
    <location>
        <begin position="1"/>
        <end position="19"/>
    </location>
</feature>
<proteinExistence type="predicted"/>
<dbReference type="SUPFAM" id="SSF48726">
    <property type="entry name" value="Immunoglobulin"/>
    <property type="match status" value="2"/>
</dbReference>
<dbReference type="InterPro" id="IPR007110">
    <property type="entry name" value="Ig-like_dom"/>
</dbReference>
<evidence type="ECO:0000256" key="2">
    <source>
        <dbReference type="SAM" id="SignalP"/>
    </source>
</evidence>
<dbReference type="SMART" id="SM00409">
    <property type="entry name" value="IG"/>
    <property type="match status" value="1"/>
</dbReference>